<dbReference type="PATRIC" id="fig|1423777.3.peg.1730"/>
<reference evidence="5 6" key="1">
    <citation type="journal article" date="2015" name="Genome Announc.">
        <title>Expanding the biotechnology potential of lactobacilli through comparative genomics of 213 strains and associated genera.</title>
        <authorList>
            <person name="Sun Z."/>
            <person name="Harris H.M."/>
            <person name="McCann A."/>
            <person name="Guo C."/>
            <person name="Argimon S."/>
            <person name="Zhang W."/>
            <person name="Yang X."/>
            <person name="Jeffery I.B."/>
            <person name="Cooney J.C."/>
            <person name="Kagawa T.F."/>
            <person name="Liu W."/>
            <person name="Song Y."/>
            <person name="Salvetti E."/>
            <person name="Wrobel A."/>
            <person name="Rasinkangas P."/>
            <person name="Parkhill J."/>
            <person name="Rea M.C."/>
            <person name="O'Sullivan O."/>
            <person name="Ritari J."/>
            <person name="Douillard F.P."/>
            <person name="Paul Ross R."/>
            <person name="Yang R."/>
            <person name="Briner A.E."/>
            <person name="Felis G.E."/>
            <person name="de Vos W.M."/>
            <person name="Barrangou R."/>
            <person name="Klaenhammer T.R."/>
            <person name="Caufield P.W."/>
            <person name="Cui Y."/>
            <person name="Zhang H."/>
            <person name="O'Toole P.W."/>
        </authorList>
    </citation>
    <scope>NUCLEOTIDE SEQUENCE [LARGE SCALE GENOMIC DNA]</scope>
    <source>
        <strain evidence="5 6">DSM 19972</strain>
    </source>
</reference>
<evidence type="ECO:0000259" key="4">
    <source>
        <dbReference type="Pfam" id="PF07687"/>
    </source>
</evidence>
<dbReference type="STRING" id="1423777.FD46_GL001679"/>
<feature type="domain" description="Peptidase M20 dimerisation" evidence="4">
    <location>
        <begin position="191"/>
        <end position="340"/>
    </location>
</feature>
<evidence type="ECO:0000313" key="6">
    <source>
        <dbReference type="Proteomes" id="UP000051686"/>
    </source>
</evidence>
<dbReference type="InterPro" id="IPR011650">
    <property type="entry name" value="Peptidase_M20_dimer"/>
</dbReference>
<dbReference type="AlphaFoldDB" id="A0A0R1MF61"/>
<dbReference type="GO" id="GO:0046872">
    <property type="term" value="F:metal ion binding"/>
    <property type="evidence" value="ECO:0007669"/>
    <property type="project" value="UniProtKB-KW"/>
</dbReference>
<evidence type="ECO:0000256" key="2">
    <source>
        <dbReference type="ARBA" id="ARBA00022723"/>
    </source>
</evidence>
<dbReference type="GO" id="GO:0006508">
    <property type="term" value="P:proteolysis"/>
    <property type="evidence" value="ECO:0007669"/>
    <property type="project" value="UniProtKB-KW"/>
</dbReference>
<dbReference type="Pfam" id="PF07687">
    <property type="entry name" value="M20_dimer"/>
    <property type="match status" value="1"/>
</dbReference>
<evidence type="ECO:0000256" key="1">
    <source>
        <dbReference type="ARBA" id="ARBA00022670"/>
    </source>
</evidence>
<dbReference type="GO" id="GO:0008233">
    <property type="term" value="F:peptidase activity"/>
    <property type="evidence" value="ECO:0007669"/>
    <property type="project" value="UniProtKB-KW"/>
</dbReference>
<dbReference type="Gene3D" id="3.30.70.360">
    <property type="match status" value="1"/>
</dbReference>
<dbReference type="PANTHER" id="PTHR43270:SF8">
    <property type="entry name" value="DI- AND TRIPEPTIDASE DUG2-RELATED"/>
    <property type="match status" value="1"/>
</dbReference>
<proteinExistence type="predicted"/>
<dbReference type="NCBIfam" id="NF005034">
    <property type="entry name" value="PRK06446.1"/>
    <property type="match status" value="1"/>
</dbReference>
<dbReference type="Gene3D" id="3.40.630.10">
    <property type="entry name" value="Zn peptidases"/>
    <property type="match status" value="1"/>
</dbReference>
<organism evidence="5 6">
    <name type="scientific">Liquorilactobacillus oeni DSM 19972</name>
    <dbReference type="NCBI Taxonomy" id="1423777"/>
    <lineage>
        <taxon>Bacteria</taxon>
        <taxon>Bacillati</taxon>
        <taxon>Bacillota</taxon>
        <taxon>Bacilli</taxon>
        <taxon>Lactobacillales</taxon>
        <taxon>Lactobacillaceae</taxon>
        <taxon>Liquorilactobacillus</taxon>
    </lineage>
</organism>
<name>A0A0R1MF61_9LACO</name>
<dbReference type="SUPFAM" id="SSF53187">
    <property type="entry name" value="Zn-dependent exopeptidases"/>
    <property type="match status" value="1"/>
</dbReference>
<dbReference type="EMBL" id="AZEH01000039">
    <property type="protein sequence ID" value="KRL04548.1"/>
    <property type="molecule type" value="Genomic_DNA"/>
</dbReference>
<dbReference type="RefSeq" id="WP_057896509.1">
    <property type="nucleotide sequence ID" value="NZ_AZEH01000039.1"/>
</dbReference>
<dbReference type="OrthoDB" id="9761532at2"/>
<keyword evidence="2" id="KW-0479">Metal-binding</keyword>
<dbReference type="Pfam" id="PF01546">
    <property type="entry name" value="Peptidase_M20"/>
    <property type="match status" value="1"/>
</dbReference>
<accession>A0A0R1MF61</accession>
<dbReference type="InterPro" id="IPR002933">
    <property type="entry name" value="Peptidase_M20"/>
</dbReference>
<evidence type="ECO:0000313" key="5">
    <source>
        <dbReference type="EMBL" id="KRL04548.1"/>
    </source>
</evidence>
<keyword evidence="6" id="KW-1185">Reference proteome</keyword>
<sequence>MKDDEKKIVEAFVEEKLPSLFDYLRIPSISAQNKGIDKTVAWIVDKFKTLGAAKVEKWNEHGGNPVIFAEFNGKSDQTVLFYNHYDVQPPDPLDEWLTEPFEPTIKDGKVFARGVCDDKGELLSRLSLIDYFNQNGGLPVNVKFLIEGEEEIGSPRVEKYVRGHAEQLSADYCIWEGGGKDEHCNFQITCGLKGIVSFEMKVVTAKKDLHSSLATFADNAAWRLVEALNSLRDKNGQVLVDGFYDDIVPLDENTKQAISELDFDKDKLEKNYGLLRPISDRGSADSLVNGNTITINGLTSGYEGDGSKTIIPSRAAAKLDCRLVPNQDPQKIAQLIQKQLVANGFSDVKVDLGHGEYAFRTPLDDDFVELCKKIGDEVYGADNCLILPNMPGSGPAQQFNSELKVPIVMVGIHYAGSGPHSPNENIRLEDYKEGSFYLYKVLQTLGNK</sequence>
<dbReference type="Proteomes" id="UP000051686">
    <property type="component" value="Unassembled WGS sequence"/>
</dbReference>
<evidence type="ECO:0000256" key="3">
    <source>
        <dbReference type="ARBA" id="ARBA00022801"/>
    </source>
</evidence>
<dbReference type="InterPro" id="IPR051458">
    <property type="entry name" value="Cyt/Met_Dipeptidase"/>
</dbReference>
<protein>
    <submittedName>
        <fullName evidence="5">Acetylornithine deacetylase succinyl-diaminopimelate desuccinylase-like protein</fullName>
    </submittedName>
</protein>
<dbReference type="PANTHER" id="PTHR43270">
    <property type="entry name" value="BETA-ALA-HIS DIPEPTIDASE"/>
    <property type="match status" value="1"/>
</dbReference>
<keyword evidence="1" id="KW-0645">Protease</keyword>
<comment type="caution">
    <text evidence="5">The sequence shown here is derived from an EMBL/GenBank/DDBJ whole genome shotgun (WGS) entry which is preliminary data.</text>
</comment>
<gene>
    <name evidence="5" type="ORF">FD46_GL001679</name>
</gene>
<keyword evidence="3" id="KW-0378">Hydrolase</keyword>